<dbReference type="EMBL" id="AFYH01078480">
    <property type="status" value="NOT_ANNOTATED_CDS"/>
    <property type="molecule type" value="Genomic_DNA"/>
</dbReference>
<dbReference type="STRING" id="7897.ENSLACP00000003401"/>
<dbReference type="Pfam" id="PF18102">
    <property type="entry name" value="DTC"/>
    <property type="match status" value="1"/>
</dbReference>
<dbReference type="InterPro" id="IPR017907">
    <property type="entry name" value="Znf_RING_CS"/>
</dbReference>
<dbReference type="SMART" id="SM00184">
    <property type="entry name" value="RING"/>
    <property type="match status" value="1"/>
</dbReference>
<accession>H3A180</accession>
<dbReference type="InterPro" id="IPR039398">
    <property type="entry name" value="Deltex_fam"/>
</dbReference>
<comment type="pathway">
    <text evidence="2 9">Protein modification; protein ubiquitination.</text>
</comment>
<keyword evidence="9" id="KW-0963">Cytoplasm</keyword>
<dbReference type="HOGENOM" id="CLU_030422_1_0_1"/>
<proteinExistence type="inferred from homology"/>
<comment type="catalytic activity">
    <reaction evidence="1 9">
        <text>S-ubiquitinyl-[E2 ubiquitin-conjugating enzyme]-L-cysteine + [acceptor protein]-L-lysine = [E2 ubiquitin-conjugating enzyme]-L-cysteine + N(6)-ubiquitinyl-[acceptor protein]-L-lysine.</text>
        <dbReference type="EC" id="2.3.2.27"/>
    </reaction>
</comment>
<evidence type="ECO:0000259" key="10">
    <source>
        <dbReference type="PROSITE" id="PS50089"/>
    </source>
</evidence>
<dbReference type="EC" id="2.3.2.27" evidence="9"/>
<dbReference type="GO" id="GO:0007219">
    <property type="term" value="P:Notch signaling pathway"/>
    <property type="evidence" value="ECO:0007669"/>
    <property type="project" value="InterPro"/>
</dbReference>
<dbReference type="Gene3D" id="3.30.40.10">
    <property type="entry name" value="Zinc/RING finger domain, C3HC4 (zinc finger)"/>
    <property type="match status" value="1"/>
</dbReference>
<comment type="similarity">
    <text evidence="3 9">Belongs to the Deltex family.</text>
</comment>
<reference evidence="12" key="1">
    <citation type="submission" date="2011-08" db="EMBL/GenBank/DDBJ databases">
        <title>The draft genome of Latimeria chalumnae.</title>
        <authorList>
            <person name="Di Palma F."/>
            <person name="Alfoldi J."/>
            <person name="Johnson J."/>
            <person name="Berlin A."/>
            <person name="Gnerre S."/>
            <person name="Jaffe D."/>
            <person name="MacCallum I."/>
            <person name="Young S."/>
            <person name="Walker B.J."/>
            <person name="Lander E."/>
            <person name="Lindblad-Toh K."/>
        </authorList>
    </citation>
    <scope>NUCLEOTIDE SEQUENCE [LARGE SCALE GENOMIC DNA]</scope>
    <source>
        <strain evidence="12">Wild caught</strain>
    </source>
</reference>
<evidence type="ECO:0000256" key="9">
    <source>
        <dbReference type="RuleBase" id="RU367105"/>
    </source>
</evidence>
<reference evidence="11" key="3">
    <citation type="submission" date="2025-09" db="UniProtKB">
        <authorList>
            <consortium name="Ensembl"/>
        </authorList>
    </citation>
    <scope>IDENTIFICATION</scope>
</reference>
<dbReference type="CDD" id="cd09633">
    <property type="entry name" value="Deltex_C"/>
    <property type="match status" value="1"/>
</dbReference>
<dbReference type="GO" id="GO:0008270">
    <property type="term" value="F:zinc ion binding"/>
    <property type="evidence" value="ECO:0007669"/>
    <property type="project" value="UniProtKB-KW"/>
</dbReference>
<dbReference type="PANTHER" id="PTHR12622">
    <property type="entry name" value="DELTEX-RELATED"/>
    <property type="match status" value="1"/>
</dbReference>
<dbReference type="Ensembl" id="ENSLACT00000003431.1">
    <property type="protein sequence ID" value="ENSLACP00000003401.1"/>
    <property type="gene ID" value="ENSLACG00000003037.1"/>
</dbReference>
<dbReference type="FunFam" id="3.30.390.130:FF:000001">
    <property type="entry name" value="Probable E3 ubiquitin-protein ligase DTX3"/>
    <property type="match status" value="1"/>
</dbReference>
<evidence type="ECO:0000256" key="2">
    <source>
        <dbReference type="ARBA" id="ARBA00004906"/>
    </source>
</evidence>
<dbReference type="SUPFAM" id="SSF57850">
    <property type="entry name" value="RING/U-box"/>
    <property type="match status" value="1"/>
</dbReference>
<comment type="subcellular location">
    <subcellularLocation>
        <location evidence="9">Cytoplasm</location>
    </subcellularLocation>
</comment>
<dbReference type="InParanoid" id="H3A180"/>
<evidence type="ECO:0000256" key="7">
    <source>
        <dbReference type="ARBA" id="ARBA00022833"/>
    </source>
</evidence>
<evidence type="ECO:0000313" key="12">
    <source>
        <dbReference type="Proteomes" id="UP000008672"/>
    </source>
</evidence>
<keyword evidence="7 9" id="KW-0862">Zinc</keyword>
<dbReference type="Proteomes" id="UP000008672">
    <property type="component" value="Unassembled WGS sequence"/>
</dbReference>
<keyword evidence="12" id="KW-1185">Reference proteome</keyword>
<reference evidence="11" key="2">
    <citation type="submission" date="2025-08" db="UniProtKB">
        <authorList>
            <consortium name="Ensembl"/>
        </authorList>
    </citation>
    <scope>IDENTIFICATION</scope>
</reference>
<dbReference type="AlphaFoldDB" id="H3A180"/>
<evidence type="ECO:0000313" key="11">
    <source>
        <dbReference type="Ensembl" id="ENSLACP00000003401.1"/>
    </source>
</evidence>
<dbReference type="InterPro" id="IPR039399">
    <property type="entry name" value="Deltex_C_sf"/>
</dbReference>
<dbReference type="PROSITE" id="PS50089">
    <property type="entry name" value="ZF_RING_2"/>
    <property type="match status" value="1"/>
</dbReference>
<dbReference type="InterPro" id="IPR001841">
    <property type="entry name" value="Znf_RING"/>
</dbReference>
<dbReference type="OMA" id="ECINVAF"/>
<dbReference type="GO" id="GO:0005737">
    <property type="term" value="C:cytoplasm"/>
    <property type="evidence" value="ECO:0007669"/>
    <property type="project" value="UniProtKB-SubCell"/>
</dbReference>
<keyword evidence="4 9" id="KW-0808">Transferase</keyword>
<feature type="domain" description="RING-type" evidence="10">
    <location>
        <begin position="184"/>
        <end position="224"/>
    </location>
</feature>
<dbReference type="GO" id="GO:0061630">
    <property type="term" value="F:ubiquitin protein ligase activity"/>
    <property type="evidence" value="ECO:0007669"/>
    <property type="project" value="UniProtKB-UniRule"/>
</dbReference>
<organism evidence="11 12">
    <name type="scientific">Latimeria chalumnae</name>
    <name type="common">Coelacanth</name>
    <dbReference type="NCBI Taxonomy" id="7897"/>
    <lineage>
        <taxon>Eukaryota</taxon>
        <taxon>Metazoa</taxon>
        <taxon>Chordata</taxon>
        <taxon>Craniata</taxon>
        <taxon>Vertebrata</taxon>
        <taxon>Euteleostomi</taxon>
        <taxon>Coelacanthiformes</taxon>
        <taxon>Coelacanthidae</taxon>
        <taxon>Latimeria</taxon>
    </lineage>
</organism>
<evidence type="ECO:0000256" key="8">
    <source>
        <dbReference type="PROSITE-ProRule" id="PRU00175"/>
    </source>
</evidence>
<keyword evidence="5 9" id="KW-0479">Metal-binding</keyword>
<evidence type="ECO:0000256" key="4">
    <source>
        <dbReference type="ARBA" id="ARBA00022679"/>
    </source>
</evidence>
<dbReference type="InterPro" id="IPR039396">
    <property type="entry name" value="Deltex_C"/>
</dbReference>
<dbReference type="InterPro" id="IPR013083">
    <property type="entry name" value="Znf_RING/FYVE/PHD"/>
</dbReference>
<dbReference type="GO" id="GO:0016567">
    <property type="term" value="P:protein ubiquitination"/>
    <property type="evidence" value="ECO:0007669"/>
    <property type="project" value="UniProtKB-UniRule"/>
</dbReference>
<evidence type="ECO:0000256" key="3">
    <source>
        <dbReference type="ARBA" id="ARBA00009413"/>
    </source>
</evidence>
<dbReference type="GeneTree" id="ENSGT00940000154578"/>
<evidence type="ECO:0000256" key="5">
    <source>
        <dbReference type="ARBA" id="ARBA00022723"/>
    </source>
</evidence>
<dbReference type="EMBL" id="AFYH01078479">
    <property type="status" value="NOT_ANNOTATED_CDS"/>
    <property type="molecule type" value="Genomic_DNA"/>
</dbReference>
<dbReference type="eggNOG" id="ENOG502RGAW">
    <property type="taxonomic scope" value="Eukaryota"/>
</dbReference>
<sequence>SSVKASPVIQRKPPFHYDRSILVDKFIMNYIEKIYSCELHKMSQDCSVSIIKENIAGMVKLDFLSQSKRTDFACFCAKERFTTLYQRIATNLESKKIRKEDEAIHFLSQEFPKIFIELENDFLRLIGSPFDIGKAERSLLTGFQDASYKSFSTVLNLNKSMPAGRPASSVSEKKKKNISKDNLCPICLDEISDSNRETLGSCKHSFCKECIKKSFSLKPACPVCGVIYGKLKGTQPKGGTMTFSRSTKSLPGYENYGTIIITYVIPDGIQGPEHPHSGQKYYGTRRKAYLPDSPEGNKVLQLLKRAFDQQLIFTVGRSTTTDQSNVVTWNDIHHKTRPHGGPTEYGYPDPGYLKRVQEELKAKGIY</sequence>
<name>H3A180_LATCH</name>
<evidence type="ECO:0000256" key="1">
    <source>
        <dbReference type="ARBA" id="ARBA00000900"/>
    </source>
</evidence>
<dbReference type="UniPathway" id="UPA00143"/>
<dbReference type="Gene3D" id="3.30.390.130">
    <property type="match status" value="1"/>
</dbReference>
<protein>
    <recommendedName>
        <fullName evidence="9">E3 ubiquitin-protein ligase</fullName>
        <ecNumber evidence="9">2.3.2.27</ecNumber>
    </recommendedName>
</protein>
<dbReference type="Pfam" id="PF13923">
    <property type="entry name" value="zf-C3HC4_2"/>
    <property type="match status" value="1"/>
</dbReference>
<evidence type="ECO:0000256" key="6">
    <source>
        <dbReference type="ARBA" id="ARBA00022771"/>
    </source>
</evidence>
<keyword evidence="6 8" id="KW-0863">Zinc-finger</keyword>
<dbReference type="PROSITE" id="PS00518">
    <property type="entry name" value="ZF_RING_1"/>
    <property type="match status" value="1"/>
</dbReference>